<feature type="transmembrane region" description="Helical" evidence="7">
    <location>
        <begin position="288"/>
        <end position="316"/>
    </location>
</feature>
<feature type="domain" description="ABC3 transporter permease C-terminal" evidence="8">
    <location>
        <begin position="296"/>
        <end position="408"/>
    </location>
</feature>
<dbReference type="AlphaFoldDB" id="A0A143BJH8"/>
<gene>
    <name evidence="10" type="ORF">GEMMAAP_06590</name>
</gene>
<evidence type="ECO:0000259" key="9">
    <source>
        <dbReference type="Pfam" id="PF12704"/>
    </source>
</evidence>
<dbReference type="RefSeq" id="WP_026850344.1">
    <property type="nucleotide sequence ID" value="NZ_CP011454.1"/>
</dbReference>
<evidence type="ECO:0000256" key="2">
    <source>
        <dbReference type="ARBA" id="ARBA00022475"/>
    </source>
</evidence>
<evidence type="ECO:0000256" key="1">
    <source>
        <dbReference type="ARBA" id="ARBA00004651"/>
    </source>
</evidence>
<dbReference type="InterPro" id="IPR003838">
    <property type="entry name" value="ABC3_permease_C"/>
</dbReference>
<accession>A0A143BJH8</accession>
<sequence length="415" mass="44898">MPFFDAIRLALSTIRTQKLKSAFTLLGVCIGVMFLISVVSIVEGMGRYMEEDLIGKLIAVNTFELRHRPNINIGDVDEATWEEYRKRPRLDITDVAPATAPLPGDTRWYLYSEDMIMVSSSTSGKPRQVRGIAVQGAFFDIKKMGVTRGRLLSEQELDRGEKSVVIGPDAAERLFPGLDPLGRELKMGGVPYRVVGIAESQGKVFGMSFDNFVVASFRSPARRLLNSRPNIVDAVVIQSPNVLAMTENMELVRAAMRGQRQLRPAQKDNFSLQTADSALEFWNKIKGYLVLAGVALPAIGLVVGAIVIMNIMLVAVAERTREIGIRKALGAKRRDILLQFLIEASTLGTVGSAIGVALGIALAQLIAALSPLPASVAPWSIAVGVALGAGVGIISGVYPASRASRLDPIMALRQE</sequence>
<dbReference type="GO" id="GO:0022857">
    <property type="term" value="F:transmembrane transporter activity"/>
    <property type="evidence" value="ECO:0007669"/>
    <property type="project" value="TreeGrafter"/>
</dbReference>
<keyword evidence="11" id="KW-1185">Reference proteome</keyword>
<feature type="transmembrane region" description="Helical" evidence="7">
    <location>
        <begin position="379"/>
        <end position="400"/>
    </location>
</feature>
<evidence type="ECO:0000256" key="4">
    <source>
        <dbReference type="ARBA" id="ARBA00022989"/>
    </source>
</evidence>
<organism evidence="10 11">
    <name type="scientific">Gemmatimonas phototrophica</name>
    <dbReference type="NCBI Taxonomy" id="1379270"/>
    <lineage>
        <taxon>Bacteria</taxon>
        <taxon>Pseudomonadati</taxon>
        <taxon>Gemmatimonadota</taxon>
        <taxon>Gemmatimonadia</taxon>
        <taxon>Gemmatimonadales</taxon>
        <taxon>Gemmatimonadaceae</taxon>
        <taxon>Gemmatimonas</taxon>
    </lineage>
</organism>
<evidence type="ECO:0000256" key="5">
    <source>
        <dbReference type="ARBA" id="ARBA00023136"/>
    </source>
</evidence>
<keyword evidence="5 7" id="KW-0472">Membrane</keyword>
<evidence type="ECO:0000256" key="7">
    <source>
        <dbReference type="SAM" id="Phobius"/>
    </source>
</evidence>
<keyword evidence="3 7" id="KW-0812">Transmembrane</keyword>
<evidence type="ECO:0000256" key="3">
    <source>
        <dbReference type="ARBA" id="ARBA00022692"/>
    </source>
</evidence>
<keyword evidence="2" id="KW-1003">Cell membrane</keyword>
<dbReference type="InterPro" id="IPR025857">
    <property type="entry name" value="MacB_PCD"/>
</dbReference>
<dbReference type="EMBL" id="CP011454">
    <property type="protein sequence ID" value="AMW04604.1"/>
    <property type="molecule type" value="Genomic_DNA"/>
</dbReference>
<evidence type="ECO:0008006" key="12">
    <source>
        <dbReference type="Google" id="ProtNLM"/>
    </source>
</evidence>
<dbReference type="GO" id="GO:0005886">
    <property type="term" value="C:plasma membrane"/>
    <property type="evidence" value="ECO:0007669"/>
    <property type="project" value="UniProtKB-SubCell"/>
</dbReference>
<evidence type="ECO:0000259" key="8">
    <source>
        <dbReference type="Pfam" id="PF02687"/>
    </source>
</evidence>
<dbReference type="InterPro" id="IPR050250">
    <property type="entry name" value="Macrolide_Exporter_MacB"/>
</dbReference>
<feature type="transmembrane region" description="Helical" evidence="7">
    <location>
        <begin position="337"/>
        <end position="367"/>
    </location>
</feature>
<protein>
    <recommendedName>
        <fullName evidence="12">ABC transporter permease</fullName>
    </recommendedName>
</protein>
<proteinExistence type="inferred from homology"/>
<reference evidence="10 11" key="2">
    <citation type="journal article" date="2016" name="Environ. Microbiol. Rep.">
        <title>Metagenomic evidence for the presence of phototrophic Gemmatimonadetes bacteria in diverse environments.</title>
        <authorList>
            <person name="Zeng Y."/>
            <person name="Baumbach J."/>
            <person name="Barbosa E.G."/>
            <person name="Azevedo V."/>
            <person name="Zhang C."/>
            <person name="Koblizek M."/>
        </authorList>
    </citation>
    <scope>NUCLEOTIDE SEQUENCE [LARGE SCALE GENOMIC DNA]</scope>
    <source>
        <strain evidence="10 11">AP64</strain>
    </source>
</reference>
<dbReference type="eggNOG" id="COG0577">
    <property type="taxonomic scope" value="Bacteria"/>
</dbReference>
<evidence type="ECO:0000313" key="11">
    <source>
        <dbReference type="Proteomes" id="UP000076404"/>
    </source>
</evidence>
<dbReference type="OrthoDB" id="9770036at2"/>
<comment type="similarity">
    <text evidence="6">Belongs to the ABC-4 integral membrane protein family.</text>
</comment>
<dbReference type="Pfam" id="PF02687">
    <property type="entry name" value="FtsX"/>
    <property type="match status" value="1"/>
</dbReference>
<dbReference type="KEGG" id="gph:GEMMAAP_06590"/>
<name>A0A143BJH8_9BACT</name>
<dbReference type="Pfam" id="PF12704">
    <property type="entry name" value="MacB_PCD"/>
    <property type="match status" value="1"/>
</dbReference>
<reference evidence="10 11" key="1">
    <citation type="journal article" date="2014" name="Proc. Natl. Acad. Sci. U.S.A.">
        <title>Functional type 2 photosynthetic reaction centers found in the rare bacterial phylum Gemmatimonadetes.</title>
        <authorList>
            <person name="Zeng Y."/>
            <person name="Feng F."/>
            <person name="Medova H."/>
            <person name="Dean J."/>
            <person name="Koblizek M."/>
        </authorList>
    </citation>
    <scope>NUCLEOTIDE SEQUENCE [LARGE SCALE GENOMIC DNA]</scope>
    <source>
        <strain evidence="10 11">AP64</strain>
    </source>
</reference>
<feature type="domain" description="MacB-like periplasmic core" evidence="9">
    <location>
        <begin position="21"/>
        <end position="252"/>
    </location>
</feature>
<feature type="transmembrane region" description="Helical" evidence="7">
    <location>
        <begin position="21"/>
        <end position="42"/>
    </location>
</feature>
<evidence type="ECO:0000256" key="6">
    <source>
        <dbReference type="ARBA" id="ARBA00038076"/>
    </source>
</evidence>
<dbReference type="Proteomes" id="UP000076404">
    <property type="component" value="Chromosome"/>
</dbReference>
<dbReference type="STRING" id="1379270.GEMMAAP_06590"/>
<keyword evidence="4 7" id="KW-1133">Transmembrane helix</keyword>
<dbReference type="PANTHER" id="PTHR30572">
    <property type="entry name" value="MEMBRANE COMPONENT OF TRANSPORTER-RELATED"/>
    <property type="match status" value="1"/>
</dbReference>
<dbReference type="PANTHER" id="PTHR30572:SF4">
    <property type="entry name" value="ABC TRANSPORTER PERMEASE YTRF"/>
    <property type="match status" value="1"/>
</dbReference>
<evidence type="ECO:0000313" key="10">
    <source>
        <dbReference type="EMBL" id="AMW04604.1"/>
    </source>
</evidence>
<comment type="subcellular location">
    <subcellularLocation>
        <location evidence="1">Cell membrane</location>
        <topology evidence="1">Multi-pass membrane protein</topology>
    </subcellularLocation>
</comment>